<reference evidence="13" key="1">
    <citation type="submission" date="2022-07" db="EMBL/GenBank/DDBJ databases">
        <title>Phylogenomic reconstructions and comparative analyses of Kickxellomycotina fungi.</title>
        <authorList>
            <person name="Reynolds N.K."/>
            <person name="Stajich J.E."/>
            <person name="Barry K."/>
            <person name="Grigoriev I.V."/>
            <person name="Crous P."/>
            <person name="Smith M.E."/>
        </authorList>
    </citation>
    <scope>NUCLEOTIDE SEQUENCE</scope>
    <source>
        <strain evidence="13">RSA 1196</strain>
    </source>
</reference>
<sequence>MSSNMQDAVQNEVRSLPGRLGRFFQRLPVVTYSVAAVSGAVFLVDLVLTILMQNHPLARAFGLAPSKVFQVQLWRLLTYPLVHYGIFHIFFNLMVLLPLSTTAEKRVGSVQYVYMLGILFTLLPGILYASVIHIIFQSSETHVASGTSGWVFALIAWECCRVEGPRSFLGLFQVSSKLFPPVLLVLTELLFPQSSFFGHVACMAFGYLYAYGKLDALIPSTEWFNRMQDKAPFCWMTTSSRFIDINDAQDTGSFLPVFFDPITTTTTSTTLGGSQPSAPTASRQHYVTIADVEDDLPAYSPPAGESAGLQAGSPADKQPLFPGKGQRLDHQ</sequence>
<dbReference type="OrthoDB" id="10257275at2759"/>
<dbReference type="PANTHER" id="PTHR43066:SF1">
    <property type="entry name" value="RHOMBOID PROTEIN 2"/>
    <property type="match status" value="1"/>
</dbReference>
<evidence type="ECO:0000256" key="11">
    <source>
        <dbReference type="SAM" id="Phobius"/>
    </source>
</evidence>
<keyword evidence="9 11" id="KW-0472">Membrane</keyword>
<dbReference type="AlphaFoldDB" id="A0A9W8ANJ6"/>
<comment type="caution">
    <text evidence="13">The sequence shown here is derived from an EMBL/GenBank/DDBJ whole genome shotgun (WGS) entry which is preliminary data.</text>
</comment>
<keyword evidence="7" id="KW-0378">Hydrolase</keyword>
<keyword evidence="8 11" id="KW-1133">Transmembrane helix</keyword>
<evidence type="ECO:0000313" key="14">
    <source>
        <dbReference type="Proteomes" id="UP001150925"/>
    </source>
</evidence>
<dbReference type="SUPFAM" id="SSF144091">
    <property type="entry name" value="Rhomboid-like"/>
    <property type="match status" value="1"/>
</dbReference>
<comment type="catalytic activity">
    <reaction evidence="1">
        <text>Cleaves type-1 transmembrane domains using a catalytic dyad composed of serine and histidine that are contributed by different transmembrane domains.</text>
        <dbReference type="EC" id="3.4.21.105"/>
    </reaction>
</comment>
<feature type="domain" description="Peptidase S54 rhomboid" evidence="12">
    <location>
        <begin position="72"/>
        <end position="212"/>
    </location>
</feature>
<keyword evidence="6 11" id="KW-0812">Transmembrane</keyword>
<evidence type="ECO:0000256" key="6">
    <source>
        <dbReference type="ARBA" id="ARBA00022692"/>
    </source>
</evidence>
<feature type="transmembrane region" description="Helical" evidence="11">
    <location>
        <begin position="29"/>
        <end position="52"/>
    </location>
</feature>
<evidence type="ECO:0000256" key="7">
    <source>
        <dbReference type="ARBA" id="ARBA00022801"/>
    </source>
</evidence>
<evidence type="ECO:0000259" key="12">
    <source>
        <dbReference type="Pfam" id="PF01694"/>
    </source>
</evidence>
<dbReference type="GO" id="GO:0004252">
    <property type="term" value="F:serine-type endopeptidase activity"/>
    <property type="evidence" value="ECO:0007669"/>
    <property type="project" value="InterPro"/>
</dbReference>
<dbReference type="PANTHER" id="PTHR43066">
    <property type="entry name" value="RHOMBOID-RELATED PROTEIN"/>
    <property type="match status" value="1"/>
</dbReference>
<feature type="region of interest" description="Disordered" evidence="10">
    <location>
        <begin position="295"/>
        <end position="331"/>
    </location>
</feature>
<evidence type="ECO:0000256" key="2">
    <source>
        <dbReference type="ARBA" id="ARBA00004141"/>
    </source>
</evidence>
<evidence type="ECO:0000256" key="10">
    <source>
        <dbReference type="SAM" id="MobiDB-lite"/>
    </source>
</evidence>
<evidence type="ECO:0000313" key="13">
    <source>
        <dbReference type="EMBL" id="KAJ1962437.1"/>
    </source>
</evidence>
<dbReference type="InterPro" id="IPR022764">
    <property type="entry name" value="Peptidase_S54_rhomboid_dom"/>
</dbReference>
<keyword evidence="14" id="KW-1185">Reference proteome</keyword>
<dbReference type="GO" id="GO:0016020">
    <property type="term" value="C:membrane"/>
    <property type="evidence" value="ECO:0007669"/>
    <property type="project" value="UniProtKB-SubCell"/>
</dbReference>
<feature type="transmembrane region" description="Helical" evidence="11">
    <location>
        <begin position="190"/>
        <end position="210"/>
    </location>
</feature>
<feature type="transmembrane region" description="Helical" evidence="11">
    <location>
        <begin position="112"/>
        <end position="136"/>
    </location>
</feature>
<comment type="similarity">
    <text evidence="3">Belongs to the peptidase S54 family.</text>
</comment>
<dbReference type="InterPro" id="IPR035952">
    <property type="entry name" value="Rhomboid-like_sf"/>
</dbReference>
<evidence type="ECO:0000256" key="3">
    <source>
        <dbReference type="ARBA" id="ARBA00009045"/>
    </source>
</evidence>
<name>A0A9W8ANJ6_9FUNG</name>
<keyword evidence="5" id="KW-0645">Protease</keyword>
<proteinExistence type="inferred from homology"/>
<dbReference type="GO" id="GO:0006508">
    <property type="term" value="P:proteolysis"/>
    <property type="evidence" value="ECO:0007669"/>
    <property type="project" value="UniProtKB-KW"/>
</dbReference>
<organism evidence="13 14">
    <name type="scientific">Dispira parvispora</name>
    <dbReference type="NCBI Taxonomy" id="1520584"/>
    <lineage>
        <taxon>Eukaryota</taxon>
        <taxon>Fungi</taxon>
        <taxon>Fungi incertae sedis</taxon>
        <taxon>Zoopagomycota</taxon>
        <taxon>Kickxellomycotina</taxon>
        <taxon>Dimargaritomycetes</taxon>
        <taxon>Dimargaritales</taxon>
        <taxon>Dimargaritaceae</taxon>
        <taxon>Dispira</taxon>
    </lineage>
</organism>
<dbReference type="Proteomes" id="UP001150925">
    <property type="component" value="Unassembled WGS sequence"/>
</dbReference>
<evidence type="ECO:0000256" key="1">
    <source>
        <dbReference type="ARBA" id="ARBA00000156"/>
    </source>
</evidence>
<dbReference type="Pfam" id="PF01694">
    <property type="entry name" value="Rhomboid"/>
    <property type="match status" value="1"/>
</dbReference>
<protein>
    <recommendedName>
        <fullName evidence="4">rhomboid protease</fullName>
        <ecNumber evidence="4">3.4.21.105</ecNumber>
    </recommendedName>
</protein>
<dbReference type="EC" id="3.4.21.105" evidence="4"/>
<dbReference type="EMBL" id="JANBPY010000964">
    <property type="protein sequence ID" value="KAJ1962437.1"/>
    <property type="molecule type" value="Genomic_DNA"/>
</dbReference>
<evidence type="ECO:0000256" key="9">
    <source>
        <dbReference type="ARBA" id="ARBA00023136"/>
    </source>
</evidence>
<evidence type="ECO:0000256" key="4">
    <source>
        <dbReference type="ARBA" id="ARBA00013039"/>
    </source>
</evidence>
<evidence type="ECO:0000256" key="5">
    <source>
        <dbReference type="ARBA" id="ARBA00022670"/>
    </source>
</evidence>
<evidence type="ECO:0000256" key="8">
    <source>
        <dbReference type="ARBA" id="ARBA00022989"/>
    </source>
</evidence>
<accession>A0A9W8ANJ6</accession>
<dbReference type="Gene3D" id="1.20.1540.10">
    <property type="entry name" value="Rhomboid-like"/>
    <property type="match status" value="1"/>
</dbReference>
<gene>
    <name evidence="13" type="primary">RHBDD2</name>
    <name evidence="13" type="ORF">IWQ62_003529</name>
</gene>
<comment type="subcellular location">
    <subcellularLocation>
        <location evidence="2">Membrane</location>
        <topology evidence="2">Multi-pass membrane protein</topology>
    </subcellularLocation>
</comment>
<feature type="transmembrane region" description="Helical" evidence="11">
    <location>
        <begin position="81"/>
        <end position="100"/>
    </location>
</feature>